<comment type="caution">
    <text evidence="3">The sequence shown here is derived from an EMBL/GenBank/DDBJ whole genome shotgun (WGS) entry which is preliminary data.</text>
</comment>
<reference evidence="3 4" key="1">
    <citation type="submission" date="2020-01" db="EMBL/GenBank/DDBJ databases">
        <title>Identification and distribution of gene clusters putatively required for synthesis of sphingolipid metabolism inhibitors in phylogenetically diverse species of the filamentous fungus Fusarium.</title>
        <authorList>
            <person name="Kim H.-S."/>
            <person name="Busman M."/>
            <person name="Brown D.W."/>
            <person name="Divon H."/>
            <person name="Uhlig S."/>
            <person name="Proctor R.H."/>
        </authorList>
    </citation>
    <scope>NUCLEOTIDE SEQUENCE [LARGE SCALE GENOMIC DNA]</scope>
    <source>
        <strain evidence="3 4">NRRL 20459</strain>
    </source>
</reference>
<name>A0A8H4KVV8_9HYPO</name>
<keyword evidence="1" id="KW-0175">Coiled coil</keyword>
<keyword evidence="4" id="KW-1185">Reference proteome</keyword>
<dbReference type="InterPro" id="IPR029071">
    <property type="entry name" value="Ubiquitin-like_domsf"/>
</dbReference>
<feature type="region of interest" description="Disordered" evidence="2">
    <location>
        <begin position="482"/>
        <end position="763"/>
    </location>
</feature>
<feature type="non-terminal residue" evidence="3">
    <location>
        <position position="1"/>
    </location>
</feature>
<evidence type="ECO:0000313" key="4">
    <source>
        <dbReference type="Proteomes" id="UP000554235"/>
    </source>
</evidence>
<dbReference type="PANTHER" id="PTHR38700:SF1">
    <property type="entry name" value="PH DOMAIN-CONTAINING PROTEIN"/>
    <property type="match status" value="1"/>
</dbReference>
<organism evidence="3 4">
    <name type="scientific">Fusarium albosuccineum</name>
    <dbReference type="NCBI Taxonomy" id="1237068"/>
    <lineage>
        <taxon>Eukaryota</taxon>
        <taxon>Fungi</taxon>
        <taxon>Dikarya</taxon>
        <taxon>Ascomycota</taxon>
        <taxon>Pezizomycotina</taxon>
        <taxon>Sordariomycetes</taxon>
        <taxon>Hypocreomycetidae</taxon>
        <taxon>Hypocreales</taxon>
        <taxon>Nectriaceae</taxon>
        <taxon>Fusarium</taxon>
        <taxon>Fusarium decemcellulare species complex</taxon>
    </lineage>
</organism>
<feature type="compositionally biased region" description="Polar residues" evidence="2">
    <location>
        <begin position="503"/>
        <end position="529"/>
    </location>
</feature>
<feature type="region of interest" description="Disordered" evidence="2">
    <location>
        <begin position="416"/>
        <end position="447"/>
    </location>
</feature>
<feature type="compositionally biased region" description="Basic residues" evidence="2">
    <location>
        <begin position="602"/>
        <end position="611"/>
    </location>
</feature>
<feature type="coiled-coil region" evidence="1">
    <location>
        <begin position="37"/>
        <end position="86"/>
    </location>
</feature>
<dbReference type="InterPro" id="IPR011993">
    <property type="entry name" value="PH-like_dom_sf"/>
</dbReference>
<dbReference type="AlphaFoldDB" id="A0A8H4KVV8"/>
<evidence type="ECO:0000256" key="2">
    <source>
        <dbReference type="SAM" id="MobiDB-lite"/>
    </source>
</evidence>
<feature type="non-terminal residue" evidence="3">
    <location>
        <position position="763"/>
    </location>
</feature>
<feature type="compositionally biased region" description="Low complexity" evidence="2">
    <location>
        <begin position="683"/>
        <end position="699"/>
    </location>
</feature>
<gene>
    <name evidence="3" type="ORF">FALBO_14832</name>
</gene>
<dbReference type="OrthoDB" id="43122at2759"/>
<feature type="compositionally biased region" description="Basic and acidic residues" evidence="2">
    <location>
        <begin position="737"/>
        <end position="748"/>
    </location>
</feature>
<dbReference type="Gene3D" id="3.10.20.90">
    <property type="entry name" value="Phosphatidylinositol 3-kinase Catalytic Subunit, Chain A, domain 1"/>
    <property type="match status" value="1"/>
</dbReference>
<protein>
    <recommendedName>
        <fullName evidence="5">PH domain-containing protein</fullName>
    </recommendedName>
</protein>
<dbReference type="PANTHER" id="PTHR38700">
    <property type="entry name" value="YALI0E22418P"/>
    <property type="match status" value="1"/>
</dbReference>
<dbReference type="Proteomes" id="UP000554235">
    <property type="component" value="Unassembled WGS sequence"/>
</dbReference>
<feature type="compositionally biased region" description="Low complexity" evidence="2">
    <location>
        <begin position="426"/>
        <end position="442"/>
    </location>
</feature>
<evidence type="ECO:0008006" key="5">
    <source>
        <dbReference type="Google" id="ProtNLM"/>
    </source>
</evidence>
<dbReference type="Gene3D" id="2.30.29.30">
    <property type="entry name" value="Pleckstrin-homology domain (PH domain)/Phosphotyrosine-binding domain (PTB)"/>
    <property type="match status" value="1"/>
</dbReference>
<proteinExistence type="predicted"/>
<feature type="compositionally biased region" description="Basic and acidic residues" evidence="2">
    <location>
        <begin position="539"/>
        <end position="551"/>
    </location>
</feature>
<feature type="compositionally biased region" description="Polar residues" evidence="2">
    <location>
        <begin position="660"/>
        <end position="680"/>
    </location>
</feature>
<evidence type="ECO:0000313" key="3">
    <source>
        <dbReference type="EMBL" id="KAF4458440.1"/>
    </source>
</evidence>
<feature type="compositionally biased region" description="Polar residues" evidence="2">
    <location>
        <begin position="574"/>
        <end position="583"/>
    </location>
</feature>
<accession>A0A8H4KVV8</accession>
<dbReference type="SUPFAM" id="SSF54236">
    <property type="entry name" value="Ubiquitin-like"/>
    <property type="match status" value="1"/>
</dbReference>
<evidence type="ECO:0000256" key="1">
    <source>
        <dbReference type="SAM" id="Coils"/>
    </source>
</evidence>
<dbReference type="EMBL" id="JAADYS010002456">
    <property type="protein sequence ID" value="KAF4458440.1"/>
    <property type="molecule type" value="Genomic_DNA"/>
</dbReference>
<sequence>SPAPKSPLAESPILRTVPSESDIARFKSRNLFALRINTEAAERAAQIEREEADHRRQQEQEAERWADDLVARLEAENSRIEAEQKKRNPARIRTQLATPSPRFRFFIERLPLFFSRARRSNAATSQVGTPSPRAPTVFSIDFSRTNSLEDSSSPDKMSFIEQGGRGIVPGIDAPTSASNGGERRVCVRCLSSVINLPVTPETSPVDILYSTANLTTHDVNPKGSVIIECYVELGLERRLRRYERIRDVMNSWDRDQQNSLLVLTNDISESDDADLDIKSVPRTPTPPPGFTLQMYHSSRPGKWNKRWITLLESGQMYSSKKPDHKPSDKDSTVLCHLSDFDIYTPRESEVKRHLKAPRRFCYAVKSQQKTFVFPNGENFVHFFCAEDGQLAKRFHELVQRWRSWYLVNKQVDLGKKEKSPKASLDTTTTSPRGSSKSSSTVSRGGHRLKVSVDETPYTIGAFQPLLDLDRFDKPLEEFGKDFLQETPKTQDASKAELQRKATQKQNVLTKSKSLYRSRTAPQTPQSEAFISSGLLGQGYEEKRKLAERAERVPVNSPPSTNDAFTEGPSLLNGGVTSPTSPQDNKPDTTPRLPSATESSSRYRSRSVRAHARPTTADAKREKPQPLVNLTNNFPEPPRWREGQGHGVKAPTGGPLISLATGGQSANMLTYSNTRSGSGLINQPRIPSSSSSSSMAAGSRPRSRSTAGMQQPSSRAPPVPPLPIRSLRREMTQPLDQPRGRDSRPREPLINRAGTMGFSSSSRY</sequence>